<dbReference type="Gene3D" id="3.40.50.10420">
    <property type="entry name" value="NagB/RpiA/CoA transferase-like"/>
    <property type="match status" value="1"/>
</dbReference>
<dbReference type="AlphaFoldDB" id="A0A9D9E5S3"/>
<evidence type="ECO:0000256" key="2">
    <source>
        <dbReference type="ARBA" id="ARBA00022741"/>
    </source>
</evidence>
<dbReference type="InterPro" id="IPR024185">
    <property type="entry name" value="FTHF_cligase-like_sf"/>
</dbReference>
<dbReference type="PANTHER" id="PTHR23407">
    <property type="entry name" value="ATPASE INHIBITOR/5-FORMYLTETRAHYDROFOLATE CYCLO-LIGASE"/>
    <property type="match status" value="1"/>
</dbReference>
<keyword evidence="6" id="KW-0436">Ligase</keyword>
<dbReference type="GO" id="GO:0005524">
    <property type="term" value="F:ATP binding"/>
    <property type="evidence" value="ECO:0007669"/>
    <property type="project" value="UniProtKB-KW"/>
</dbReference>
<evidence type="ECO:0000256" key="4">
    <source>
        <dbReference type="PIRSR" id="PIRSR006806-1"/>
    </source>
</evidence>
<dbReference type="PIRSF" id="PIRSF006806">
    <property type="entry name" value="FTHF_cligase"/>
    <property type="match status" value="1"/>
</dbReference>
<evidence type="ECO:0000313" key="7">
    <source>
        <dbReference type="Proteomes" id="UP000823614"/>
    </source>
</evidence>
<keyword evidence="2 4" id="KW-0547">Nucleotide-binding</keyword>
<dbReference type="GO" id="GO:0009396">
    <property type="term" value="P:folic acid-containing compound biosynthetic process"/>
    <property type="evidence" value="ECO:0007669"/>
    <property type="project" value="TreeGrafter"/>
</dbReference>
<comment type="cofactor">
    <cofactor evidence="5">
        <name>Mg(2+)</name>
        <dbReference type="ChEBI" id="CHEBI:18420"/>
    </cofactor>
</comment>
<proteinExistence type="inferred from homology"/>
<dbReference type="PANTHER" id="PTHR23407:SF1">
    <property type="entry name" value="5-FORMYLTETRAHYDROFOLATE CYCLO-LIGASE"/>
    <property type="match status" value="1"/>
</dbReference>
<organism evidence="6 7">
    <name type="scientific">Candidatus Gallilactobacillus intestinavium</name>
    <dbReference type="NCBI Taxonomy" id="2840838"/>
    <lineage>
        <taxon>Bacteria</taxon>
        <taxon>Bacillati</taxon>
        <taxon>Bacillota</taxon>
        <taxon>Bacilli</taxon>
        <taxon>Lactobacillales</taxon>
        <taxon>Lactobacillaceae</taxon>
        <taxon>Lactobacillaceae incertae sedis</taxon>
        <taxon>Candidatus Gallilactobacillus</taxon>
    </lineage>
</organism>
<comment type="catalytic activity">
    <reaction evidence="5">
        <text>(6S)-5-formyl-5,6,7,8-tetrahydrofolate + ATP = (6R)-5,10-methenyltetrahydrofolate + ADP + phosphate</text>
        <dbReference type="Rhea" id="RHEA:10488"/>
        <dbReference type="ChEBI" id="CHEBI:30616"/>
        <dbReference type="ChEBI" id="CHEBI:43474"/>
        <dbReference type="ChEBI" id="CHEBI:57455"/>
        <dbReference type="ChEBI" id="CHEBI:57457"/>
        <dbReference type="ChEBI" id="CHEBI:456216"/>
        <dbReference type="EC" id="6.3.3.2"/>
    </reaction>
</comment>
<feature type="binding site" evidence="4">
    <location>
        <begin position="132"/>
        <end position="140"/>
    </location>
    <ligand>
        <name>ATP</name>
        <dbReference type="ChEBI" id="CHEBI:30616"/>
    </ligand>
</feature>
<dbReference type="NCBIfam" id="TIGR02727">
    <property type="entry name" value="MTHFS_bact"/>
    <property type="match status" value="1"/>
</dbReference>
<evidence type="ECO:0000256" key="1">
    <source>
        <dbReference type="ARBA" id="ARBA00010638"/>
    </source>
</evidence>
<evidence type="ECO:0000256" key="3">
    <source>
        <dbReference type="ARBA" id="ARBA00022840"/>
    </source>
</evidence>
<dbReference type="GO" id="GO:0035999">
    <property type="term" value="P:tetrahydrofolate interconversion"/>
    <property type="evidence" value="ECO:0007669"/>
    <property type="project" value="TreeGrafter"/>
</dbReference>
<gene>
    <name evidence="6" type="ORF">IAA89_03105</name>
</gene>
<dbReference type="EMBL" id="JADIMP010000052">
    <property type="protein sequence ID" value="MBO8441418.1"/>
    <property type="molecule type" value="Genomic_DNA"/>
</dbReference>
<feature type="binding site" evidence="4">
    <location>
        <position position="49"/>
    </location>
    <ligand>
        <name>substrate</name>
    </ligand>
</feature>
<feature type="binding site" evidence="4">
    <location>
        <position position="54"/>
    </location>
    <ligand>
        <name>substrate</name>
    </ligand>
</feature>
<comment type="caution">
    <text evidence="6">The sequence shown here is derived from an EMBL/GenBank/DDBJ whole genome shotgun (WGS) entry which is preliminary data.</text>
</comment>
<evidence type="ECO:0000256" key="5">
    <source>
        <dbReference type="RuleBase" id="RU361279"/>
    </source>
</evidence>
<keyword evidence="3 4" id="KW-0067">ATP-binding</keyword>
<dbReference type="InterPro" id="IPR037171">
    <property type="entry name" value="NagB/RpiA_transferase-like"/>
</dbReference>
<dbReference type="GO" id="GO:0030272">
    <property type="term" value="F:5-formyltetrahydrofolate cyclo-ligase activity"/>
    <property type="evidence" value="ECO:0007669"/>
    <property type="project" value="UniProtKB-EC"/>
</dbReference>
<dbReference type="EC" id="6.3.3.2" evidence="5"/>
<evidence type="ECO:0000313" key="6">
    <source>
        <dbReference type="EMBL" id="MBO8441418.1"/>
    </source>
</evidence>
<keyword evidence="5" id="KW-0479">Metal-binding</keyword>
<sequence length="187" mass="22003">MDKKEIRIKHLRLLKNIDEDKRKVYDQEIFDKLISSLEWNNAEQIGITISEFPELNTHKIMNQAFFDNKLIFVPKIYPRHQMKFINVNEKTTFVKNKFGLIEPNIANFTLHNNVNLDLMIVPGLAFDLNKNRIGFGGGYYDRYLEQHNLIKTVSLAYEEMILPKFSWKVENTDIKIDKVITNDGVIN</sequence>
<comment type="similarity">
    <text evidence="1 5">Belongs to the 5-formyltetrahydrofolate cyclo-ligase family.</text>
</comment>
<dbReference type="GO" id="GO:0046872">
    <property type="term" value="F:metal ion binding"/>
    <property type="evidence" value="ECO:0007669"/>
    <property type="project" value="UniProtKB-KW"/>
</dbReference>
<reference evidence="6" key="2">
    <citation type="journal article" date="2021" name="PeerJ">
        <title>Extensive microbial diversity within the chicken gut microbiome revealed by metagenomics and culture.</title>
        <authorList>
            <person name="Gilroy R."/>
            <person name="Ravi A."/>
            <person name="Getino M."/>
            <person name="Pursley I."/>
            <person name="Horton D.L."/>
            <person name="Alikhan N.F."/>
            <person name="Baker D."/>
            <person name="Gharbi K."/>
            <person name="Hall N."/>
            <person name="Watson M."/>
            <person name="Adriaenssens E.M."/>
            <person name="Foster-Nyarko E."/>
            <person name="Jarju S."/>
            <person name="Secka A."/>
            <person name="Antonio M."/>
            <person name="Oren A."/>
            <person name="Chaudhuri R.R."/>
            <person name="La Ragione R."/>
            <person name="Hildebrand F."/>
            <person name="Pallen M.J."/>
        </authorList>
    </citation>
    <scope>NUCLEOTIDE SEQUENCE</scope>
    <source>
        <strain evidence="6">C6-149</strain>
    </source>
</reference>
<dbReference type="SUPFAM" id="SSF100950">
    <property type="entry name" value="NagB/RpiA/CoA transferase-like"/>
    <property type="match status" value="1"/>
</dbReference>
<reference evidence="6" key="1">
    <citation type="submission" date="2020-10" db="EMBL/GenBank/DDBJ databases">
        <authorList>
            <person name="Gilroy R."/>
        </authorList>
    </citation>
    <scope>NUCLEOTIDE SEQUENCE</scope>
    <source>
        <strain evidence="6">C6-149</strain>
    </source>
</reference>
<dbReference type="Proteomes" id="UP000823614">
    <property type="component" value="Unassembled WGS sequence"/>
</dbReference>
<name>A0A9D9E5S3_9LACO</name>
<protein>
    <recommendedName>
        <fullName evidence="5">5-formyltetrahydrofolate cyclo-ligase</fullName>
        <ecNumber evidence="5">6.3.3.2</ecNumber>
    </recommendedName>
</protein>
<feature type="binding site" evidence="4">
    <location>
        <begin position="3"/>
        <end position="7"/>
    </location>
    <ligand>
        <name>ATP</name>
        <dbReference type="ChEBI" id="CHEBI:30616"/>
    </ligand>
</feature>
<accession>A0A9D9E5S3</accession>
<dbReference type="Pfam" id="PF01812">
    <property type="entry name" value="5-FTHF_cyc-lig"/>
    <property type="match status" value="1"/>
</dbReference>
<dbReference type="InterPro" id="IPR002698">
    <property type="entry name" value="FTHF_cligase"/>
</dbReference>
<keyword evidence="5" id="KW-0460">Magnesium</keyword>